<dbReference type="PRINTS" id="PR00344">
    <property type="entry name" value="BCTRLSENSOR"/>
</dbReference>
<evidence type="ECO:0000256" key="4">
    <source>
        <dbReference type="ARBA" id="ARBA00022679"/>
    </source>
</evidence>
<dbReference type="Proteomes" id="UP001501757">
    <property type="component" value="Unassembled WGS sequence"/>
</dbReference>
<dbReference type="Pfam" id="PF00512">
    <property type="entry name" value="HisKA"/>
    <property type="match status" value="1"/>
</dbReference>
<feature type="transmembrane region" description="Helical" evidence="9">
    <location>
        <begin position="7"/>
        <end position="28"/>
    </location>
</feature>
<name>A0ABN0XA62_9ALTE</name>
<keyword evidence="4" id="KW-0808">Transferase</keyword>
<evidence type="ECO:0000256" key="6">
    <source>
        <dbReference type="ARBA" id="ARBA00022777"/>
    </source>
</evidence>
<dbReference type="InterPro" id="IPR004358">
    <property type="entry name" value="Sig_transdc_His_kin-like_C"/>
</dbReference>
<dbReference type="SUPFAM" id="SSF47384">
    <property type="entry name" value="Homodimeric domain of signal transducing histidine kinase"/>
    <property type="match status" value="1"/>
</dbReference>
<gene>
    <name evidence="11" type="ORF">GCM10009092_24090</name>
</gene>
<keyword evidence="9" id="KW-0472">Membrane</keyword>
<dbReference type="EC" id="2.7.13.3" evidence="2"/>
<dbReference type="EMBL" id="BAAAEI010000012">
    <property type="protein sequence ID" value="GAA0359042.1"/>
    <property type="molecule type" value="Genomic_DNA"/>
</dbReference>
<keyword evidence="7" id="KW-0067">ATP-binding</keyword>
<dbReference type="CDD" id="cd00082">
    <property type="entry name" value="HisKA"/>
    <property type="match status" value="1"/>
</dbReference>
<dbReference type="SMART" id="SM00387">
    <property type="entry name" value="HATPase_c"/>
    <property type="match status" value="1"/>
</dbReference>
<keyword evidence="9" id="KW-1133">Transmembrane helix</keyword>
<dbReference type="InterPro" id="IPR003661">
    <property type="entry name" value="HisK_dim/P_dom"/>
</dbReference>
<comment type="caution">
    <text evidence="11">The sequence shown here is derived from an EMBL/GenBank/DDBJ whole genome shotgun (WGS) entry which is preliminary data.</text>
</comment>
<dbReference type="PANTHER" id="PTHR42878:SF7">
    <property type="entry name" value="SENSOR HISTIDINE KINASE GLRK"/>
    <property type="match status" value="1"/>
</dbReference>
<evidence type="ECO:0000256" key="5">
    <source>
        <dbReference type="ARBA" id="ARBA00022741"/>
    </source>
</evidence>
<keyword evidence="9" id="KW-0812">Transmembrane</keyword>
<proteinExistence type="predicted"/>
<dbReference type="Gene3D" id="3.30.565.10">
    <property type="entry name" value="Histidine kinase-like ATPase, C-terminal domain"/>
    <property type="match status" value="1"/>
</dbReference>
<dbReference type="Gene3D" id="1.10.287.130">
    <property type="match status" value="1"/>
</dbReference>
<protein>
    <recommendedName>
        <fullName evidence="2">histidine kinase</fullName>
        <ecNumber evidence="2">2.7.13.3</ecNumber>
    </recommendedName>
</protein>
<dbReference type="SMART" id="SM00388">
    <property type="entry name" value="HisKA"/>
    <property type="match status" value="1"/>
</dbReference>
<keyword evidence="6" id="KW-0418">Kinase</keyword>
<dbReference type="InterPro" id="IPR005467">
    <property type="entry name" value="His_kinase_dom"/>
</dbReference>
<feature type="transmembrane region" description="Helical" evidence="9">
    <location>
        <begin position="34"/>
        <end position="56"/>
    </location>
</feature>
<reference evidence="11 12" key="1">
    <citation type="journal article" date="2019" name="Int. J. Syst. Evol. Microbiol.">
        <title>The Global Catalogue of Microorganisms (GCM) 10K type strain sequencing project: providing services to taxonomists for standard genome sequencing and annotation.</title>
        <authorList>
            <consortium name="The Broad Institute Genomics Platform"/>
            <consortium name="The Broad Institute Genome Sequencing Center for Infectious Disease"/>
            <person name="Wu L."/>
            <person name="Ma J."/>
        </authorList>
    </citation>
    <scope>NUCLEOTIDE SEQUENCE [LARGE SCALE GENOMIC DNA]</scope>
    <source>
        <strain evidence="11 12">JCM 13378</strain>
    </source>
</reference>
<sequence length="419" mass="47090">MKTRESRLLMLFCSIQLLVLVLLLILTWHWGWSVLAMLTLLFALLYPFGWLTYKFWQQLNLPLMLLSNYVQRLHSGEDAVCPNQLQQSGLLAQLSKDIDNLAADRLRAEHQQQSLALLIELMFSNWSQPVCVFSGQGTLLYANPASNSLPGIARLVGSSYTDLGFEMTPAGLSHHLLHKGWQTQSIRYEWQGEQYWLFTAFDISQPLQQAELAIQTNLVRVLSHELRNSLTPMSSMADTLLCGDNWQESQVRKVLERVRQRANVLLEFVQRFASVSQLPPPRQEWFSFSAVLEQCNGLLKAGDQLEFSGEGRCYADPELFAQMLINLVKNALEASEEGERKVWVRCYCRDKSQVLQVDDCGAGFANLDNALTPLYTTKTGGSGIGLTLANVIISKHGGRIHLGNLPGGGARVELVWPLP</sequence>
<evidence type="ECO:0000256" key="1">
    <source>
        <dbReference type="ARBA" id="ARBA00000085"/>
    </source>
</evidence>
<evidence type="ECO:0000259" key="10">
    <source>
        <dbReference type="PROSITE" id="PS50109"/>
    </source>
</evidence>
<evidence type="ECO:0000256" key="3">
    <source>
        <dbReference type="ARBA" id="ARBA00022553"/>
    </source>
</evidence>
<organism evidence="11 12">
    <name type="scientific">Bowmanella denitrificans</name>
    <dbReference type="NCBI Taxonomy" id="366582"/>
    <lineage>
        <taxon>Bacteria</taxon>
        <taxon>Pseudomonadati</taxon>
        <taxon>Pseudomonadota</taxon>
        <taxon>Gammaproteobacteria</taxon>
        <taxon>Alteromonadales</taxon>
        <taxon>Alteromonadaceae</taxon>
        <taxon>Bowmanella</taxon>
    </lineage>
</organism>
<dbReference type="PANTHER" id="PTHR42878">
    <property type="entry name" value="TWO-COMPONENT HISTIDINE KINASE"/>
    <property type="match status" value="1"/>
</dbReference>
<dbReference type="InterPro" id="IPR003594">
    <property type="entry name" value="HATPase_dom"/>
</dbReference>
<dbReference type="InterPro" id="IPR050351">
    <property type="entry name" value="BphY/WalK/GraS-like"/>
</dbReference>
<evidence type="ECO:0000256" key="9">
    <source>
        <dbReference type="SAM" id="Phobius"/>
    </source>
</evidence>
<evidence type="ECO:0000313" key="12">
    <source>
        <dbReference type="Proteomes" id="UP001501757"/>
    </source>
</evidence>
<dbReference type="SUPFAM" id="SSF55874">
    <property type="entry name" value="ATPase domain of HSP90 chaperone/DNA topoisomerase II/histidine kinase"/>
    <property type="match status" value="1"/>
</dbReference>
<keyword evidence="5" id="KW-0547">Nucleotide-binding</keyword>
<feature type="domain" description="Histidine kinase" evidence="10">
    <location>
        <begin position="221"/>
        <end position="419"/>
    </location>
</feature>
<accession>A0ABN0XA62</accession>
<keyword evidence="3" id="KW-0597">Phosphoprotein</keyword>
<dbReference type="PROSITE" id="PS50109">
    <property type="entry name" value="HIS_KIN"/>
    <property type="match status" value="1"/>
</dbReference>
<evidence type="ECO:0000313" key="11">
    <source>
        <dbReference type="EMBL" id="GAA0359042.1"/>
    </source>
</evidence>
<dbReference type="InterPro" id="IPR036097">
    <property type="entry name" value="HisK_dim/P_sf"/>
</dbReference>
<keyword evidence="8" id="KW-0902">Two-component regulatory system</keyword>
<dbReference type="InterPro" id="IPR036890">
    <property type="entry name" value="HATPase_C_sf"/>
</dbReference>
<dbReference type="Pfam" id="PF02518">
    <property type="entry name" value="HATPase_c"/>
    <property type="match status" value="1"/>
</dbReference>
<evidence type="ECO:0000256" key="8">
    <source>
        <dbReference type="ARBA" id="ARBA00023012"/>
    </source>
</evidence>
<comment type="catalytic activity">
    <reaction evidence="1">
        <text>ATP + protein L-histidine = ADP + protein N-phospho-L-histidine.</text>
        <dbReference type="EC" id="2.7.13.3"/>
    </reaction>
</comment>
<dbReference type="RefSeq" id="WP_102794768.1">
    <property type="nucleotide sequence ID" value="NZ_BAAAEI010000012.1"/>
</dbReference>
<keyword evidence="12" id="KW-1185">Reference proteome</keyword>
<evidence type="ECO:0000256" key="2">
    <source>
        <dbReference type="ARBA" id="ARBA00012438"/>
    </source>
</evidence>
<evidence type="ECO:0000256" key="7">
    <source>
        <dbReference type="ARBA" id="ARBA00022840"/>
    </source>
</evidence>